<reference evidence="1 2" key="1">
    <citation type="submission" date="2019-04" db="EMBL/GenBank/DDBJ databases">
        <title>Genome sequencing of Clostridium botulinum Groups I-IV and Clostridium butyricum.</title>
        <authorList>
            <person name="Brunt J."/>
            <person name="Van Vliet A.H.M."/>
            <person name="Stringer S.C."/>
            <person name="Carter A.T."/>
            <person name="Peck M.W."/>
        </authorList>
    </citation>
    <scope>NUCLEOTIDE SEQUENCE [LARGE SCALE GENOMIC DNA]</scope>
    <source>
        <strain evidence="1 2">IFR 18/037</strain>
    </source>
</reference>
<proteinExistence type="predicted"/>
<name>A0A6B4FZR0_CLOBO</name>
<comment type="caution">
    <text evidence="1">The sequence shown here is derived from an EMBL/GenBank/DDBJ whole genome shotgun (WGS) entry which is preliminary data.</text>
</comment>
<dbReference type="Proteomes" id="UP000478995">
    <property type="component" value="Unassembled WGS sequence"/>
</dbReference>
<dbReference type="RefSeq" id="WP_061315937.1">
    <property type="nucleotide sequence ID" value="NZ_CP022395.1"/>
</dbReference>
<evidence type="ECO:0000313" key="1">
    <source>
        <dbReference type="EMBL" id="NFG17690.1"/>
    </source>
</evidence>
<evidence type="ECO:0000313" key="2">
    <source>
        <dbReference type="Proteomes" id="UP000478995"/>
    </source>
</evidence>
<protein>
    <submittedName>
        <fullName evidence="1">Uncharacterized protein</fullName>
    </submittedName>
</protein>
<dbReference type="EMBL" id="SWOY01000004">
    <property type="protein sequence ID" value="NFG17690.1"/>
    <property type="molecule type" value="Genomic_DNA"/>
</dbReference>
<dbReference type="AlphaFoldDB" id="A0A6B4FZR0"/>
<gene>
    <name evidence="1" type="ORF">FC794_13010</name>
</gene>
<organism evidence="1 2">
    <name type="scientific">Clostridium botulinum</name>
    <dbReference type="NCBI Taxonomy" id="1491"/>
    <lineage>
        <taxon>Bacteria</taxon>
        <taxon>Bacillati</taxon>
        <taxon>Bacillota</taxon>
        <taxon>Clostridia</taxon>
        <taxon>Eubacteriales</taxon>
        <taxon>Clostridiaceae</taxon>
        <taxon>Clostridium</taxon>
    </lineage>
</organism>
<accession>A0A6B4FZR0</accession>
<sequence>MEISVLLKALFGDREFSIMDQSILDYYKKYAENLIVMLNTSKFTEDKWINKFQFEFRYLPFYKINGESDNYNGVDIIGINEGVIDRSCELAYKIVSFFPDLKNFEFIRERFLGIRSSLGVEENSYNITYYVPCKDGDKIIAEFMAMFAIKFVILHEIGHLYNGHVEYLKKKLGVEKLSGYKDENNIPDLDYRTIEMDADAFAISMLVNEIICNSEKYKELKKVLNDENEIYKILAYGINIVFLLMEKDYGINYNNRYLPLTDRRILALDCIITNKSIIKASINDELIREVIYESFINVQNCFYTLENESKENIEKFKDNILNYDHNGIDEVNKRWQFIRNELKNYTRLGLSMW</sequence>